<evidence type="ECO:0000313" key="3">
    <source>
        <dbReference type="EMBL" id="BBH94304.1"/>
    </source>
</evidence>
<feature type="transmembrane region" description="Helical" evidence="1">
    <location>
        <begin position="136"/>
        <end position="156"/>
    </location>
</feature>
<proteinExistence type="predicted"/>
<accession>A0A455T780</accession>
<feature type="transmembrane region" description="Helical" evidence="1">
    <location>
        <begin position="105"/>
        <end position="124"/>
    </location>
</feature>
<evidence type="ECO:0000256" key="1">
    <source>
        <dbReference type="SAM" id="Phobius"/>
    </source>
</evidence>
<dbReference type="InterPro" id="IPR013099">
    <property type="entry name" value="K_chnl_dom"/>
</dbReference>
<dbReference type="SUPFAM" id="SSF81324">
    <property type="entry name" value="Voltage-gated potassium channels"/>
    <property type="match status" value="1"/>
</dbReference>
<evidence type="ECO:0000259" key="2">
    <source>
        <dbReference type="Pfam" id="PF07885"/>
    </source>
</evidence>
<protein>
    <recommendedName>
        <fullName evidence="2">Potassium channel domain-containing protein</fullName>
    </recommendedName>
</protein>
<gene>
    <name evidence="3" type="ORF">KTA_25030</name>
</gene>
<keyword evidence="1" id="KW-1133">Transmembrane helix</keyword>
<feature type="transmembrane region" description="Helical" evidence="1">
    <location>
        <begin position="71"/>
        <end position="93"/>
    </location>
</feature>
<keyword evidence="1" id="KW-0472">Membrane</keyword>
<reference evidence="3" key="1">
    <citation type="submission" date="2018-12" db="EMBL/GenBank/DDBJ databases">
        <title>Novel natural products biosynthetic potential of the class Ktedonobacteria.</title>
        <authorList>
            <person name="Zheng Y."/>
            <person name="Saitou A."/>
            <person name="Wang C.M."/>
            <person name="Toyoda A."/>
            <person name="Minakuchi Y."/>
            <person name="Sekiguchi Y."/>
            <person name="Ueda K."/>
            <person name="Takano H."/>
            <person name="Sakai Y."/>
            <person name="Yokota A."/>
            <person name="Yabe S."/>
        </authorList>
    </citation>
    <scope>NUCLEOTIDE SEQUENCE</scope>
    <source>
        <strain evidence="3">A3-2</strain>
    </source>
</reference>
<dbReference type="AlphaFoldDB" id="A0A455T780"/>
<sequence length="396" mass="44470">MSWIVGLGSVLLILVILQDAFETVVLPRRVSHRFRLARLIFRVSWWLWRRPAHLIPHGARREYVLSLYGPLSLLFLLVVWAGGLVSGFALLQWSLGTAVRAPEGHVTLGTLFYLSGTTFFTLGLGDVVPQAGPARLVTVVEAGTGFGFLALVLSYLPVIYQAFSRREASIALLDAHAGSPPSALELLRRHGRGEQFPELVRLLREWERWAAELLESHLSYPVLIYYRSQHERQSWLAALTTLLDACALIIAYLDDLPAQTAWFTFAIARHAAVDLAQIFDVKPRSAAEERLTSDERARLLATLAELGLATSPERERRLAELRRLYEPYVQSLARRLEMPLPAWAPAKVIDDWQTSPWELLAASQDAAAWQHKMLKLQRQFESIKPGVQSPDETSAG</sequence>
<feature type="domain" description="Potassium channel" evidence="2">
    <location>
        <begin position="103"/>
        <end position="156"/>
    </location>
</feature>
<organism evidence="3">
    <name type="scientific">Thermogemmatispora argillosa</name>
    <dbReference type="NCBI Taxonomy" id="2045280"/>
    <lineage>
        <taxon>Bacteria</taxon>
        <taxon>Bacillati</taxon>
        <taxon>Chloroflexota</taxon>
        <taxon>Ktedonobacteria</taxon>
        <taxon>Thermogemmatisporales</taxon>
        <taxon>Thermogemmatisporaceae</taxon>
        <taxon>Thermogemmatispora</taxon>
    </lineage>
</organism>
<dbReference type="EMBL" id="AP019377">
    <property type="protein sequence ID" value="BBH94304.1"/>
    <property type="molecule type" value="Genomic_DNA"/>
</dbReference>
<dbReference type="Pfam" id="PF07885">
    <property type="entry name" value="Ion_trans_2"/>
    <property type="match status" value="1"/>
</dbReference>
<keyword evidence="1" id="KW-0812">Transmembrane</keyword>
<name>A0A455T780_9CHLR</name>
<dbReference type="Gene3D" id="1.10.287.70">
    <property type="match status" value="1"/>
</dbReference>